<dbReference type="InterPro" id="IPR033980">
    <property type="entry name" value="MPG_Pase_thermophiles"/>
</dbReference>
<dbReference type="PANTHER" id="PTHR10000">
    <property type="entry name" value="PHOSPHOSERINE PHOSPHATASE"/>
    <property type="match status" value="1"/>
</dbReference>
<dbReference type="SFLD" id="SFLDS00003">
    <property type="entry name" value="Haloacid_Dehalogenase"/>
    <property type="match status" value="1"/>
</dbReference>
<dbReference type="GO" id="GO:0050531">
    <property type="term" value="F:mannosyl-3-phosphoglycerate phosphatase activity"/>
    <property type="evidence" value="ECO:0007669"/>
    <property type="project" value="UniProtKB-UniRule"/>
</dbReference>
<keyword evidence="2" id="KW-0378">Hydrolase</keyword>
<dbReference type="AlphaFoldDB" id="A0AAE3HB39"/>
<keyword evidence="1" id="KW-0479">Metal-binding</keyword>
<reference evidence="5 6" key="1">
    <citation type="journal article" date="2011" name="Appl. Environ. Microbiol.">
        <title>Methanogenic archaea isolated from Taiwan's Chelungpu fault.</title>
        <authorList>
            <person name="Wu S.Y."/>
            <person name="Lai M.C."/>
        </authorList>
    </citation>
    <scope>NUCLEOTIDE SEQUENCE [LARGE SCALE GENOMIC DNA]</scope>
    <source>
        <strain evidence="5 6">St545Mb</strain>
    </source>
</reference>
<evidence type="ECO:0000256" key="2">
    <source>
        <dbReference type="ARBA" id="ARBA00022801"/>
    </source>
</evidence>
<dbReference type="CDD" id="cd07507">
    <property type="entry name" value="HAD_Pase"/>
    <property type="match status" value="1"/>
</dbReference>
<dbReference type="Proteomes" id="UP001206983">
    <property type="component" value="Unassembled WGS sequence"/>
</dbReference>
<proteinExistence type="predicted"/>
<evidence type="ECO:0000256" key="3">
    <source>
        <dbReference type="ARBA" id="ARBA00022842"/>
    </source>
</evidence>
<dbReference type="PANTHER" id="PTHR10000:SF8">
    <property type="entry name" value="HAD SUPERFAMILY HYDROLASE-LIKE, TYPE 3"/>
    <property type="match status" value="1"/>
</dbReference>
<dbReference type="NCBIfam" id="TIGR01484">
    <property type="entry name" value="HAD-SF-IIB"/>
    <property type="match status" value="1"/>
</dbReference>
<dbReference type="NCBIfam" id="TIGR02461">
    <property type="entry name" value="osmo_MPG_phos"/>
    <property type="match status" value="1"/>
</dbReference>
<sequence length="270" mass="30362">MRYIVFTDLDGTLIDHDTYSYEAAKPAIDELKKRDIPLIFCTSKTRAEIEVYVKELDLSHPFISENGGGIFIPRGYFETDYPVSRTQGIYDVIELGTAYDILRHVLADIRSHEEMRIIGFGDMDARRVSKDTGLDIESATLAKMREYDEAFKLEGDEKEAEKLAESINSRGLNFTRGGRYWHILGDNDKGKAVTILANLYRKELGEVRTIGLGDSLNDLPMLRAVDMPFLVQKHNGKHDPKIGDPGVDRVDGIGPVGWNRAIMGILKEAP</sequence>
<dbReference type="RefSeq" id="WP_256622703.1">
    <property type="nucleotide sequence ID" value="NZ_JTEO01000004.1"/>
</dbReference>
<dbReference type="EMBL" id="JTEO01000004">
    <property type="protein sequence ID" value="MCQ6962849.1"/>
    <property type="molecule type" value="Genomic_DNA"/>
</dbReference>
<dbReference type="GO" id="GO:0005829">
    <property type="term" value="C:cytosol"/>
    <property type="evidence" value="ECO:0007669"/>
    <property type="project" value="TreeGrafter"/>
</dbReference>
<dbReference type="InterPro" id="IPR036412">
    <property type="entry name" value="HAD-like_sf"/>
</dbReference>
<keyword evidence="3" id="KW-0460">Magnesium</keyword>
<name>A0AAE3HB39_9EURY</name>
<dbReference type="Pfam" id="PF08282">
    <property type="entry name" value="Hydrolase_3"/>
    <property type="match status" value="1"/>
</dbReference>
<gene>
    <name evidence="5" type="ORF">PV02_07100</name>
</gene>
<dbReference type="InterPro" id="IPR023214">
    <property type="entry name" value="HAD_sf"/>
</dbReference>
<dbReference type="SFLD" id="SFLDG01140">
    <property type="entry name" value="C2.B:_Phosphomannomutase_and_P"/>
    <property type="match status" value="1"/>
</dbReference>
<evidence type="ECO:0000313" key="5">
    <source>
        <dbReference type="EMBL" id="MCQ6962849.1"/>
    </source>
</evidence>
<dbReference type="Gene3D" id="3.30.980.20">
    <property type="entry name" value="Putative mannosyl-3-phosphoglycerate phosphatase, domain 2"/>
    <property type="match status" value="1"/>
</dbReference>
<evidence type="ECO:0000256" key="4">
    <source>
        <dbReference type="NCBIfam" id="TIGR02461"/>
    </source>
</evidence>
<dbReference type="EC" id="3.1.3.70" evidence="4"/>
<dbReference type="InterPro" id="IPR006381">
    <property type="entry name" value="HAD-SF-IIB-MPGP"/>
</dbReference>
<accession>A0AAE3HB39</accession>
<dbReference type="InterPro" id="IPR006379">
    <property type="entry name" value="HAD-SF_hydro_IIB"/>
</dbReference>
<organism evidence="5 6">
    <name type="scientific">Methanolobus chelungpuianus</name>
    <dbReference type="NCBI Taxonomy" id="502115"/>
    <lineage>
        <taxon>Archaea</taxon>
        <taxon>Methanobacteriati</taxon>
        <taxon>Methanobacteriota</taxon>
        <taxon>Stenosarchaea group</taxon>
        <taxon>Methanomicrobia</taxon>
        <taxon>Methanosarcinales</taxon>
        <taxon>Methanosarcinaceae</taxon>
        <taxon>Methanolobus</taxon>
    </lineage>
</organism>
<dbReference type="SUPFAM" id="SSF56784">
    <property type="entry name" value="HAD-like"/>
    <property type="match status" value="1"/>
</dbReference>
<dbReference type="GO" id="GO:0051479">
    <property type="term" value="P:mannosylglycerate biosynthetic process"/>
    <property type="evidence" value="ECO:0007669"/>
    <property type="project" value="InterPro"/>
</dbReference>
<protein>
    <recommendedName>
        <fullName evidence="4">Mannosyl-3-phosphoglycerate phosphatase</fullName>
        <ecNumber evidence="4">3.1.3.70</ecNumber>
    </recommendedName>
</protein>
<dbReference type="NCBIfam" id="TIGR01486">
    <property type="entry name" value="HAD-SF-IIB-MPGP"/>
    <property type="match status" value="1"/>
</dbReference>
<keyword evidence="6" id="KW-1185">Reference proteome</keyword>
<evidence type="ECO:0000313" key="6">
    <source>
        <dbReference type="Proteomes" id="UP001206983"/>
    </source>
</evidence>
<dbReference type="Gene3D" id="3.40.50.1000">
    <property type="entry name" value="HAD superfamily/HAD-like"/>
    <property type="match status" value="1"/>
</dbReference>
<dbReference type="SFLD" id="SFLDG01142">
    <property type="entry name" value="C2.B.2:_Mannosyl-3-phosphoglyc"/>
    <property type="match status" value="1"/>
</dbReference>
<evidence type="ECO:0000256" key="1">
    <source>
        <dbReference type="ARBA" id="ARBA00022723"/>
    </source>
</evidence>
<comment type="caution">
    <text evidence="5">The sequence shown here is derived from an EMBL/GenBank/DDBJ whole genome shotgun (WGS) entry which is preliminary data.</text>
</comment>
<dbReference type="GO" id="GO:0000287">
    <property type="term" value="F:magnesium ion binding"/>
    <property type="evidence" value="ECO:0007669"/>
    <property type="project" value="TreeGrafter"/>
</dbReference>